<dbReference type="SUPFAM" id="SSF52317">
    <property type="entry name" value="Class I glutamine amidotransferase-like"/>
    <property type="match status" value="1"/>
</dbReference>
<dbReference type="InterPro" id="IPR029062">
    <property type="entry name" value="Class_I_gatase-like"/>
</dbReference>
<dbReference type="InterPro" id="IPR002818">
    <property type="entry name" value="DJ-1/PfpI"/>
</dbReference>
<evidence type="ECO:0000256" key="2">
    <source>
        <dbReference type="ARBA" id="ARBA00023125"/>
    </source>
</evidence>
<keyword evidence="3" id="KW-0804">Transcription</keyword>
<evidence type="ECO:0000259" key="4">
    <source>
        <dbReference type="PROSITE" id="PS01124"/>
    </source>
</evidence>
<dbReference type="KEGG" id="pmaw:MACH26_10130"/>
<dbReference type="InterPro" id="IPR018062">
    <property type="entry name" value="HTH_AraC-typ_CS"/>
</dbReference>
<feature type="domain" description="HTH araC/xylS-type" evidence="4">
    <location>
        <begin position="231"/>
        <end position="323"/>
    </location>
</feature>
<dbReference type="SMART" id="SM00342">
    <property type="entry name" value="HTH_ARAC"/>
    <property type="match status" value="1"/>
</dbReference>
<dbReference type="InterPro" id="IPR018060">
    <property type="entry name" value="HTH_AraC"/>
</dbReference>
<dbReference type="Gene3D" id="1.10.10.60">
    <property type="entry name" value="Homeodomain-like"/>
    <property type="match status" value="2"/>
</dbReference>
<dbReference type="PANTHER" id="PTHR43130">
    <property type="entry name" value="ARAC-FAMILY TRANSCRIPTIONAL REGULATOR"/>
    <property type="match status" value="1"/>
</dbReference>
<dbReference type="AlphaFoldDB" id="A0AA48KQW8"/>
<dbReference type="Pfam" id="PF12833">
    <property type="entry name" value="HTH_18"/>
    <property type="match status" value="1"/>
</dbReference>
<evidence type="ECO:0000256" key="1">
    <source>
        <dbReference type="ARBA" id="ARBA00023015"/>
    </source>
</evidence>
<dbReference type="RefSeq" id="WP_338291467.1">
    <property type="nucleotide sequence ID" value="NZ_AP027272.1"/>
</dbReference>
<dbReference type="InterPro" id="IPR052158">
    <property type="entry name" value="INH-QAR"/>
</dbReference>
<dbReference type="Gene3D" id="3.40.50.880">
    <property type="match status" value="1"/>
</dbReference>
<dbReference type="EMBL" id="AP027272">
    <property type="protein sequence ID" value="BDX05492.1"/>
    <property type="molecule type" value="Genomic_DNA"/>
</dbReference>
<protein>
    <recommendedName>
        <fullName evidence="4">HTH araC/xylS-type domain-containing protein</fullName>
    </recommendedName>
</protein>
<reference evidence="5" key="1">
    <citation type="submission" date="2023-01" db="EMBL/GenBank/DDBJ databases">
        <title>Complete genome sequence of Planctobacterium marinum strain Dej080120_11.</title>
        <authorList>
            <person name="Ueki S."/>
            <person name="Maruyama F."/>
        </authorList>
    </citation>
    <scope>NUCLEOTIDE SEQUENCE</scope>
    <source>
        <strain evidence="5">Dej080120_11</strain>
    </source>
</reference>
<evidence type="ECO:0000313" key="6">
    <source>
        <dbReference type="Proteomes" id="UP001333710"/>
    </source>
</evidence>
<dbReference type="GO" id="GO:0003700">
    <property type="term" value="F:DNA-binding transcription factor activity"/>
    <property type="evidence" value="ECO:0007669"/>
    <property type="project" value="InterPro"/>
</dbReference>
<dbReference type="PROSITE" id="PS01124">
    <property type="entry name" value="HTH_ARAC_FAMILY_2"/>
    <property type="match status" value="1"/>
</dbReference>
<dbReference type="PROSITE" id="PS00041">
    <property type="entry name" value="HTH_ARAC_FAMILY_1"/>
    <property type="match status" value="1"/>
</dbReference>
<dbReference type="GO" id="GO:0043565">
    <property type="term" value="F:sequence-specific DNA binding"/>
    <property type="evidence" value="ECO:0007669"/>
    <property type="project" value="InterPro"/>
</dbReference>
<keyword evidence="6" id="KW-1185">Reference proteome</keyword>
<organism evidence="5 6">
    <name type="scientific">Planctobacterium marinum</name>
    <dbReference type="NCBI Taxonomy" id="1631968"/>
    <lineage>
        <taxon>Bacteria</taxon>
        <taxon>Pseudomonadati</taxon>
        <taxon>Pseudomonadota</taxon>
        <taxon>Gammaproteobacteria</taxon>
        <taxon>Alteromonadales</taxon>
        <taxon>Alteromonadaceae</taxon>
        <taxon>Planctobacterium</taxon>
    </lineage>
</organism>
<accession>A0AA48KQW8</accession>
<dbReference type="CDD" id="cd03138">
    <property type="entry name" value="GATase1_AraC_2"/>
    <property type="match status" value="1"/>
</dbReference>
<sequence length="338" mass="37883">MQVLKVNILVSENALFSTVFGPFDMFIQAGVFWNKIHDLPLTPNFDVSITGLTDKEITGLSGAKIRPHKRISDDDDFDLVIVPSEGMNIQPHSQSFKRRVAYIKLMHERGAIVASICTGAFLLAATGLLNGKTATTHWALESPFRAAFPEVKLDTNLLIAEEGNVLTAGGVSADQDLCMRLIERCCDRDVALQTAKCTLVDFHNNKQSSFKSFVINKTHGDSAVLLCQKHIADNLHRTISISELAIFSNLTTKTLNRKFKKATNYAVNEYIQHLKVEEARRILEAETVSFEYVSQLLGYENVSFFRRLFKRLVGVSPKEYRRLFNGVESNSLPLAQKN</sequence>
<proteinExistence type="predicted"/>
<dbReference type="SUPFAM" id="SSF46689">
    <property type="entry name" value="Homeodomain-like"/>
    <property type="match status" value="2"/>
</dbReference>
<dbReference type="InterPro" id="IPR009057">
    <property type="entry name" value="Homeodomain-like_sf"/>
</dbReference>
<evidence type="ECO:0000313" key="5">
    <source>
        <dbReference type="EMBL" id="BDX05492.1"/>
    </source>
</evidence>
<dbReference type="PANTHER" id="PTHR43130:SF3">
    <property type="entry name" value="HTH-TYPE TRANSCRIPTIONAL REGULATOR RV1931C"/>
    <property type="match status" value="1"/>
</dbReference>
<dbReference type="Pfam" id="PF01965">
    <property type="entry name" value="DJ-1_PfpI"/>
    <property type="match status" value="1"/>
</dbReference>
<keyword evidence="1" id="KW-0805">Transcription regulation</keyword>
<dbReference type="Proteomes" id="UP001333710">
    <property type="component" value="Chromosome"/>
</dbReference>
<keyword evidence="2" id="KW-0238">DNA-binding</keyword>
<gene>
    <name evidence="5" type="ORF">MACH26_10130</name>
</gene>
<evidence type="ECO:0000256" key="3">
    <source>
        <dbReference type="ARBA" id="ARBA00023163"/>
    </source>
</evidence>
<name>A0AA48KQW8_9ALTE</name>